<dbReference type="SMART" id="SM00448">
    <property type="entry name" value="REC"/>
    <property type="match status" value="1"/>
</dbReference>
<dbReference type="CDD" id="cd17546">
    <property type="entry name" value="REC_hyHK_CKI1_RcsC-like"/>
    <property type="match status" value="1"/>
</dbReference>
<dbReference type="InterPro" id="IPR001789">
    <property type="entry name" value="Sig_transdc_resp-reg_receiver"/>
</dbReference>
<reference evidence="8 9" key="1">
    <citation type="journal article" date="2019" name="Syst. Appl. Microbiol.">
        <title>Microvirga tunisiensis sp. nov., a root nodule symbiotic bacterium isolated from Lupinus micranthus and L. luteus grown in Northern Tunisia.</title>
        <authorList>
            <person name="Msaddak A."/>
            <person name="Rejili M."/>
            <person name="Duran D."/>
            <person name="Mars M."/>
            <person name="Palacios J.M."/>
            <person name="Ruiz-Argueso T."/>
            <person name="Rey L."/>
            <person name="Imperial J."/>
        </authorList>
    </citation>
    <scope>NUCLEOTIDE SEQUENCE [LARGE SCALE GENOMIC DNA]</scope>
    <source>
        <strain evidence="8 9">Lmie10</strain>
    </source>
</reference>
<proteinExistence type="predicted"/>
<accession>A0A5N7MRU3</accession>
<dbReference type="Proteomes" id="UP000403266">
    <property type="component" value="Unassembled WGS sequence"/>
</dbReference>
<dbReference type="Pfam" id="PF00072">
    <property type="entry name" value="Response_reg"/>
    <property type="match status" value="1"/>
</dbReference>
<gene>
    <name evidence="8" type="ORF">FS320_32010</name>
</gene>
<dbReference type="PROSITE" id="PS50110">
    <property type="entry name" value="RESPONSE_REGULATORY"/>
    <property type="match status" value="1"/>
</dbReference>
<dbReference type="SUPFAM" id="SSF55874">
    <property type="entry name" value="ATPase domain of HSP90 chaperone/DNA topoisomerase II/histidine kinase"/>
    <property type="match status" value="1"/>
</dbReference>
<evidence type="ECO:0000256" key="1">
    <source>
        <dbReference type="ARBA" id="ARBA00000085"/>
    </source>
</evidence>
<dbReference type="InterPro" id="IPR011006">
    <property type="entry name" value="CheY-like_superfamily"/>
</dbReference>
<dbReference type="InterPro" id="IPR005467">
    <property type="entry name" value="His_kinase_dom"/>
</dbReference>
<keyword evidence="4" id="KW-0902">Two-component regulatory system</keyword>
<dbReference type="InterPro" id="IPR036890">
    <property type="entry name" value="HATPase_C_sf"/>
</dbReference>
<name>A0A5N7MRU3_9HYPH</name>
<evidence type="ECO:0000256" key="4">
    <source>
        <dbReference type="ARBA" id="ARBA00023012"/>
    </source>
</evidence>
<dbReference type="OrthoDB" id="9789782at2"/>
<dbReference type="InterPro" id="IPR003594">
    <property type="entry name" value="HATPase_dom"/>
</dbReference>
<keyword evidence="9" id="KW-1185">Reference proteome</keyword>
<dbReference type="EC" id="2.7.13.3" evidence="2"/>
<evidence type="ECO:0000313" key="9">
    <source>
        <dbReference type="Proteomes" id="UP000403266"/>
    </source>
</evidence>
<evidence type="ECO:0000259" key="6">
    <source>
        <dbReference type="PROSITE" id="PS50109"/>
    </source>
</evidence>
<dbReference type="PRINTS" id="PR00344">
    <property type="entry name" value="BCTRLSENSOR"/>
</dbReference>
<sequence>MNRRYHARHPKSRGPARMDTVDLNIQPFSLRLLVNEAVSIVSGLLDQKMLSFSLKIDPDVPQLVCGDPDRLRQILLNLLNNAIKFTPRGSIELTVRSESGSEAAPKLLFSVSDTGIGIPEGKQDRLFKRFSQVDSSDRRQYGGTGLGLAISKKLVEIMGGEIGVQSTVGKGSTFWFRLMLQSVKQSGCDGCEAPHADAHRSARVLLVEDSEILQDVARTMLQNSGHQVDVAENGAEGVSAALSGNYDVVLMDVQMPIMDGLSATKHIRSVPGSEQFVPIIALTANTLPHELVAMRDAGMNDYISKPFRRDDLLEVIDKWVFSQTPSVG</sequence>
<dbReference type="Pfam" id="PF02518">
    <property type="entry name" value="HATPase_c"/>
    <property type="match status" value="1"/>
</dbReference>
<dbReference type="AlphaFoldDB" id="A0A5N7MRU3"/>
<evidence type="ECO:0000313" key="8">
    <source>
        <dbReference type="EMBL" id="MPR29588.1"/>
    </source>
</evidence>
<dbReference type="PANTHER" id="PTHR45339">
    <property type="entry name" value="HYBRID SIGNAL TRANSDUCTION HISTIDINE KINASE J"/>
    <property type="match status" value="1"/>
</dbReference>
<protein>
    <recommendedName>
        <fullName evidence="2">histidine kinase</fullName>
        <ecNumber evidence="2">2.7.13.3</ecNumber>
    </recommendedName>
</protein>
<dbReference type="SUPFAM" id="SSF52172">
    <property type="entry name" value="CheY-like"/>
    <property type="match status" value="1"/>
</dbReference>
<dbReference type="GO" id="GO:0004673">
    <property type="term" value="F:protein histidine kinase activity"/>
    <property type="evidence" value="ECO:0007669"/>
    <property type="project" value="UniProtKB-EC"/>
</dbReference>
<comment type="catalytic activity">
    <reaction evidence="1">
        <text>ATP + protein L-histidine = ADP + protein N-phospho-L-histidine.</text>
        <dbReference type="EC" id="2.7.13.3"/>
    </reaction>
</comment>
<evidence type="ECO:0000256" key="3">
    <source>
        <dbReference type="ARBA" id="ARBA00022553"/>
    </source>
</evidence>
<organism evidence="8 9">
    <name type="scientific">Microvirga tunisiensis</name>
    <dbReference type="NCBI Taxonomy" id="2108360"/>
    <lineage>
        <taxon>Bacteria</taxon>
        <taxon>Pseudomonadati</taxon>
        <taxon>Pseudomonadota</taxon>
        <taxon>Alphaproteobacteria</taxon>
        <taxon>Hyphomicrobiales</taxon>
        <taxon>Methylobacteriaceae</taxon>
        <taxon>Microvirga</taxon>
    </lineage>
</organism>
<feature type="domain" description="Histidine kinase" evidence="6">
    <location>
        <begin position="1"/>
        <end position="182"/>
    </location>
</feature>
<dbReference type="FunFam" id="3.30.565.10:FF:000010">
    <property type="entry name" value="Sensor histidine kinase RcsC"/>
    <property type="match status" value="1"/>
</dbReference>
<dbReference type="InterPro" id="IPR004358">
    <property type="entry name" value="Sig_transdc_His_kin-like_C"/>
</dbReference>
<evidence type="ECO:0000256" key="5">
    <source>
        <dbReference type="PROSITE-ProRule" id="PRU00169"/>
    </source>
</evidence>
<feature type="modified residue" description="4-aspartylphosphate" evidence="5">
    <location>
        <position position="252"/>
    </location>
</feature>
<dbReference type="CDD" id="cd16922">
    <property type="entry name" value="HATPase_EvgS-ArcB-TorS-like"/>
    <property type="match status" value="1"/>
</dbReference>
<dbReference type="Gene3D" id="3.40.50.2300">
    <property type="match status" value="1"/>
</dbReference>
<evidence type="ECO:0000259" key="7">
    <source>
        <dbReference type="PROSITE" id="PS50110"/>
    </source>
</evidence>
<dbReference type="PROSITE" id="PS50109">
    <property type="entry name" value="HIS_KIN"/>
    <property type="match status" value="1"/>
</dbReference>
<dbReference type="Gene3D" id="3.30.565.10">
    <property type="entry name" value="Histidine kinase-like ATPase, C-terminal domain"/>
    <property type="match status" value="1"/>
</dbReference>
<feature type="domain" description="Response regulatory" evidence="7">
    <location>
        <begin position="203"/>
        <end position="320"/>
    </location>
</feature>
<evidence type="ECO:0000256" key="2">
    <source>
        <dbReference type="ARBA" id="ARBA00012438"/>
    </source>
</evidence>
<dbReference type="GO" id="GO:0000160">
    <property type="term" value="P:phosphorelay signal transduction system"/>
    <property type="evidence" value="ECO:0007669"/>
    <property type="project" value="UniProtKB-KW"/>
</dbReference>
<comment type="caution">
    <text evidence="8">The sequence shown here is derived from an EMBL/GenBank/DDBJ whole genome shotgun (WGS) entry which is preliminary data.</text>
</comment>
<dbReference type="EMBL" id="VOSK01000247">
    <property type="protein sequence ID" value="MPR29588.1"/>
    <property type="molecule type" value="Genomic_DNA"/>
</dbReference>
<dbReference type="PANTHER" id="PTHR45339:SF1">
    <property type="entry name" value="HYBRID SIGNAL TRANSDUCTION HISTIDINE KINASE J"/>
    <property type="match status" value="1"/>
</dbReference>
<keyword evidence="3 5" id="KW-0597">Phosphoprotein</keyword>
<dbReference type="SMART" id="SM00387">
    <property type="entry name" value="HATPase_c"/>
    <property type="match status" value="1"/>
</dbReference>